<dbReference type="RefSeq" id="WP_237261883.1">
    <property type="nucleotide sequence ID" value="NZ_AP024202.1"/>
</dbReference>
<evidence type="ECO:0000259" key="2">
    <source>
        <dbReference type="PROSITE" id="PS50887"/>
    </source>
</evidence>
<dbReference type="Pfam" id="PF21623">
    <property type="entry name" value="HK_sensor_dom_bact"/>
    <property type="match status" value="1"/>
</dbReference>
<feature type="transmembrane region" description="Helical" evidence="1">
    <location>
        <begin position="25"/>
        <end position="46"/>
    </location>
</feature>
<sequence length="542" mass="62247">MERTQFNETSLASGQSEGIFYNVRVFLWLLIAIMSLSTIFICQYFYQQDKQNVLYSIEANSPDKLQTISNDLSLRIFNVIQSVKYLTSMQAYYLNRDQDAANAKDFQIMLLNMARLAPQYKQIRFLDAQGVEKLRVDQTVDGPKVIDDALLQDKSSRYYVQEALFLDKDGLYISPIDLNIEHGLIERPYVPMMRFIAPVFDKAGVKLGLVVINYDANILLNSLSQYQNKSAVLMLLNEQGYWLKSDDKDKEWGFMFPEKQDVTFAKQFPKIWQKMAHQDQGELSAEQGMFKFITVDFDVYNSKYIPLAGQINLSEVVAKHNRWKVVSYLSTETIDEALFSLKVRYSVIGFLVLALLILLLVVGYRLLVVQSQRHGELLHNAYFDDLTGAYNRAALVELAEQRMQAHHQFSLIYIDLDDFKPINDNYGHHAGDMVLKVVVKRIKKLLRPKDALFRLGGDEFVVLLDGQFNENSLQTITSRIVQKVESPMKVDKNRVRVRVSSGIASSERFSSLDDLLKSADGMMYQAKQHKKTASVEGFWLAE</sequence>
<keyword evidence="1" id="KW-1133">Transmembrane helix</keyword>
<accession>A0ABM7MFW2</accession>
<keyword evidence="4" id="KW-1185">Reference proteome</keyword>
<dbReference type="SMART" id="SM00267">
    <property type="entry name" value="GGDEF"/>
    <property type="match status" value="1"/>
</dbReference>
<feature type="domain" description="GGDEF" evidence="2">
    <location>
        <begin position="407"/>
        <end position="542"/>
    </location>
</feature>
<proteinExistence type="predicted"/>
<gene>
    <name evidence="3" type="ORF">THMIRHAM_22070</name>
</gene>
<dbReference type="PANTHER" id="PTHR46663:SF2">
    <property type="entry name" value="GGDEF DOMAIN-CONTAINING PROTEIN"/>
    <property type="match status" value="1"/>
</dbReference>
<evidence type="ECO:0000313" key="4">
    <source>
        <dbReference type="Proteomes" id="UP001054820"/>
    </source>
</evidence>
<dbReference type="PROSITE" id="PS50887">
    <property type="entry name" value="GGDEF"/>
    <property type="match status" value="1"/>
</dbReference>
<dbReference type="InterPro" id="IPR029151">
    <property type="entry name" value="Sensor-like_sf"/>
</dbReference>
<dbReference type="Pfam" id="PF00990">
    <property type="entry name" value="GGDEF"/>
    <property type="match status" value="1"/>
</dbReference>
<dbReference type="NCBIfam" id="TIGR00254">
    <property type="entry name" value="GGDEF"/>
    <property type="match status" value="1"/>
</dbReference>
<evidence type="ECO:0000256" key="1">
    <source>
        <dbReference type="SAM" id="Phobius"/>
    </source>
</evidence>
<dbReference type="PANTHER" id="PTHR46663">
    <property type="entry name" value="DIGUANYLATE CYCLASE DGCT-RELATED"/>
    <property type="match status" value="1"/>
</dbReference>
<reference evidence="3" key="1">
    <citation type="journal article" date="2022" name="Arch. Microbiol.">
        <title>Thiomicrorhabdus immobilis sp. nov., a mesophilic sulfur-oxidizing bacterium isolated from sediment of a brackish lake in northern Japan.</title>
        <authorList>
            <person name="Kojima H."/>
            <person name="Mochizuki J."/>
            <person name="Kanda M."/>
            <person name="Watanabe T."/>
            <person name="Fukui M."/>
        </authorList>
    </citation>
    <scope>NUCLEOTIDE SEQUENCE</scope>
    <source>
        <strain evidence="3">Am19</strain>
    </source>
</reference>
<dbReference type="EMBL" id="AP024202">
    <property type="protein sequence ID" value="BCN94422.1"/>
    <property type="molecule type" value="Genomic_DNA"/>
</dbReference>
<dbReference type="SUPFAM" id="SSF55073">
    <property type="entry name" value="Nucleotide cyclase"/>
    <property type="match status" value="1"/>
</dbReference>
<dbReference type="InterPro" id="IPR029787">
    <property type="entry name" value="Nucleotide_cyclase"/>
</dbReference>
<dbReference type="Gene3D" id="3.30.70.270">
    <property type="match status" value="1"/>
</dbReference>
<evidence type="ECO:0000313" key="3">
    <source>
        <dbReference type="EMBL" id="BCN94422.1"/>
    </source>
</evidence>
<dbReference type="InterPro" id="IPR000160">
    <property type="entry name" value="GGDEF_dom"/>
</dbReference>
<dbReference type="CDD" id="cd01949">
    <property type="entry name" value="GGDEF"/>
    <property type="match status" value="1"/>
</dbReference>
<dbReference type="Proteomes" id="UP001054820">
    <property type="component" value="Chromosome"/>
</dbReference>
<feature type="transmembrane region" description="Helical" evidence="1">
    <location>
        <begin position="347"/>
        <end position="367"/>
    </location>
</feature>
<dbReference type="Gene3D" id="3.30.450.20">
    <property type="entry name" value="PAS domain"/>
    <property type="match status" value="2"/>
</dbReference>
<dbReference type="InterPro" id="IPR048760">
    <property type="entry name" value="VP0354-like_sensor_dom"/>
</dbReference>
<dbReference type="SUPFAM" id="SSF103190">
    <property type="entry name" value="Sensory domain-like"/>
    <property type="match status" value="2"/>
</dbReference>
<dbReference type="InterPro" id="IPR043128">
    <property type="entry name" value="Rev_trsase/Diguanyl_cyclase"/>
</dbReference>
<organism evidence="3 4">
    <name type="scientific">Thiomicrorhabdus immobilis</name>
    <dbReference type="NCBI Taxonomy" id="2791037"/>
    <lineage>
        <taxon>Bacteria</taxon>
        <taxon>Pseudomonadati</taxon>
        <taxon>Pseudomonadota</taxon>
        <taxon>Gammaproteobacteria</taxon>
        <taxon>Thiotrichales</taxon>
        <taxon>Piscirickettsiaceae</taxon>
        <taxon>Thiomicrorhabdus</taxon>
    </lineage>
</organism>
<name>A0ABM7MFW2_9GAMM</name>
<keyword evidence="1" id="KW-0812">Transmembrane</keyword>
<protein>
    <submittedName>
        <fullName evidence="3">GGDEF domain-containing protein</fullName>
    </submittedName>
</protein>
<keyword evidence="1" id="KW-0472">Membrane</keyword>
<dbReference type="InterPro" id="IPR052163">
    <property type="entry name" value="DGC-Regulatory_Protein"/>
</dbReference>